<dbReference type="Pfam" id="PF00078">
    <property type="entry name" value="RVT_1"/>
    <property type="match status" value="1"/>
</dbReference>
<accession>A0A6V7P9P9</accession>
<proteinExistence type="predicted"/>
<dbReference type="EMBL" id="LR862146">
    <property type="protein sequence ID" value="CAD1827580.1"/>
    <property type="molecule type" value="Genomic_DNA"/>
</dbReference>
<name>A0A6V7P9P9_ANACO</name>
<feature type="domain" description="Reverse transcriptase" evidence="1">
    <location>
        <begin position="6"/>
        <end position="244"/>
    </location>
</feature>
<dbReference type="AlphaFoldDB" id="A0A6V7P9P9"/>
<evidence type="ECO:0000313" key="2">
    <source>
        <dbReference type="EMBL" id="CAD1827580.1"/>
    </source>
</evidence>
<gene>
    <name evidence="2" type="ORF">CB5_LOCUS10791</name>
</gene>
<dbReference type="InterPro" id="IPR000477">
    <property type="entry name" value="RT_dom"/>
</dbReference>
<dbReference type="PANTHER" id="PTHR19446">
    <property type="entry name" value="REVERSE TRANSCRIPTASES"/>
    <property type="match status" value="1"/>
</dbReference>
<dbReference type="PROSITE" id="PS50878">
    <property type="entry name" value="RT_POL"/>
    <property type="match status" value="1"/>
</dbReference>
<dbReference type="CDD" id="cd01650">
    <property type="entry name" value="RT_nLTR_like"/>
    <property type="match status" value="1"/>
</dbReference>
<evidence type="ECO:0000259" key="1">
    <source>
        <dbReference type="PROSITE" id="PS50878"/>
    </source>
</evidence>
<sequence>MGMFNNFYNGMANLTGVNTGWLCLIPKKNEALSANDFRPISLIHSVAKLISKVLASRLQTVLGQLINPYQAAFLKGRHISDNFNCAHILVHHLYTNKQRAALLKIDFERAFDQVDWSFLLNLLQARGFSQRWIAWIRSILYSASTLIQIAVTERLLPNVGIGNARLHTLQFADDLIIFFDGSTRSAEIVKLILDNFAGCSGLTINYNKSSVTPINMPDAQASSLVTSLGCPEKEFPLNYLGLPLSPKRLRRADYMPLIEKITTVWTHLLQHHLTTHRALLALPGDLPARWNRARISIRGRRRIRGFDTLLTSTCWELWKERNKRIFDNQLSRSDEIERKVIDTMALWQRALGT</sequence>
<protein>
    <recommendedName>
        <fullName evidence="1">Reverse transcriptase domain-containing protein</fullName>
    </recommendedName>
</protein>
<reference evidence="2" key="1">
    <citation type="submission" date="2020-07" db="EMBL/GenBank/DDBJ databases">
        <authorList>
            <person name="Lin J."/>
        </authorList>
    </citation>
    <scope>NUCLEOTIDE SEQUENCE</scope>
</reference>
<organism evidence="2">
    <name type="scientific">Ananas comosus var. bracteatus</name>
    <name type="common">red pineapple</name>
    <dbReference type="NCBI Taxonomy" id="296719"/>
    <lineage>
        <taxon>Eukaryota</taxon>
        <taxon>Viridiplantae</taxon>
        <taxon>Streptophyta</taxon>
        <taxon>Embryophyta</taxon>
        <taxon>Tracheophyta</taxon>
        <taxon>Spermatophyta</taxon>
        <taxon>Magnoliopsida</taxon>
        <taxon>Liliopsida</taxon>
        <taxon>Poales</taxon>
        <taxon>Bromeliaceae</taxon>
        <taxon>Bromelioideae</taxon>
        <taxon>Ananas</taxon>
    </lineage>
</organism>